<protein>
    <submittedName>
        <fullName evidence="1">Uncharacterized protein</fullName>
    </submittedName>
</protein>
<organism evidence="1 2">
    <name type="scientific">Elysia crispata</name>
    <name type="common">lettuce slug</name>
    <dbReference type="NCBI Taxonomy" id="231223"/>
    <lineage>
        <taxon>Eukaryota</taxon>
        <taxon>Metazoa</taxon>
        <taxon>Spiralia</taxon>
        <taxon>Lophotrochozoa</taxon>
        <taxon>Mollusca</taxon>
        <taxon>Gastropoda</taxon>
        <taxon>Heterobranchia</taxon>
        <taxon>Euthyneura</taxon>
        <taxon>Panpulmonata</taxon>
        <taxon>Sacoglossa</taxon>
        <taxon>Placobranchoidea</taxon>
        <taxon>Plakobranchidae</taxon>
        <taxon>Elysia</taxon>
    </lineage>
</organism>
<reference evidence="1" key="1">
    <citation type="journal article" date="2023" name="G3 (Bethesda)">
        <title>A reference genome for the long-term kleptoplast-retaining sea slug Elysia crispata morphotype clarki.</title>
        <authorList>
            <person name="Eastman K.E."/>
            <person name="Pendleton A.L."/>
            <person name="Shaikh M.A."/>
            <person name="Suttiyut T."/>
            <person name="Ogas R."/>
            <person name="Tomko P."/>
            <person name="Gavelis G."/>
            <person name="Widhalm J.R."/>
            <person name="Wisecaver J.H."/>
        </authorList>
    </citation>
    <scope>NUCLEOTIDE SEQUENCE</scope>
    <source>
        <strain evidence="1">ECLA1</strain>
    </source>
</reference>
<sequence length="229" mass="25533">MRRSNLGSRIARERDKTERFASLPQGLSAVRSTLRERAVEIHTSRLFKREPALRSHRDSAWKQSKTALTFLPFIFTGGGETVKVNQGYLFANALTVKPPEFLILSEKLPLGMIFYSFRDRTESTVKNHNIKPATAGTGSGLAQSSRVGLKRTTTDSSIWKIKLPGIGHNSAPSISIKGTARWITAPFLRMFVVSGVWGNQNMLEPPGHGGQTWLQSHLPELFHDEKYGC</sequence>
<dbReference type="EMBL" id="JAWDGP010004135">
    <property type="protein sequence ID" value="KAK3767558.1"/>
    <property type="molecule type" value="Genomic_DNA"/>
</dbReference>
<comment type="caution">
    <text evidence="1">The sequence shown here is derived from an EMBL/GenBank/DDBJ whole genome shotgun (WGS) entry which is preliminary data.</text>
</comment>
<keyword evidence="2" id="KW-1185">Reference proteome</keyword>
<accession>A0AAE0ZDQ7</accession>
<gene>
    <name evidence="1" type="ORF">RRG08_003820</name>
</gene>
<name>A0AAE0ZDQ7_9GAST</name>
<proteinExistence type="predicted"/>
<evidence type="ECO:0000313" key="2">
    <source>
        <dbReference type="Proteomes" id="UP001283361"/>
    </source>
</evidence>
<dbReference type="AlphaFoldDB" id="A0AAE0ZDQ7"/>
<dbReference type="Proteomes" id="UP001283361">
    <property type="component" value="Unassembled WGS sequence"/>
</dbReference>
<evidence type="ECO:0000313" key="1">
    <source>
        <dbReference type="EMBL" id="KAK3767558.1"/>
    </source>
</evidence>